<dbReference type="InterPro" id="IPR047146">
    <property type="entry name" value="Cyt_P450_E_CYP52_fungi"/>
</dbReference>
<reference evidence="8" key="1">
    <citation type="journal article" date="2023" name="Mol. Phylogenet. Evol.">
        <title>Genome-scale phylogeny and comparative genomics of the fungal order Sordariales.</title>
        <authorList>
            <person name="Hensen N."/>
            <person name="Bonometti L."/>
            <person name="Westerberg I."/>
            <person name="Brannstrom I.O."/>
            <person name="Guillou S."/>
            <person name="Cros-Aarteil S."/>
            <person name="Calhoun S."/>
            <person name="Haridas S."/>
            <person name="Kuo A."/>
            <person name="Mondo S."/>
            <person name="Pangilinan J."/>
            <person name="Riley R."/>
            <person name="LaButti K."/>
            <person name="Andreopoulos B."/>
            <person name="Lipzen A."/>
            <person name="Chen C."/>
            <person name="Yan M."/>
            <person name="Daum C."/>
            <person name="Ng V."/>
            <person name="Clum A."/>
            <person name="Steindorff A."/>
            <person name="Ohm R.A."/>
            <person name="Martin F."/>
            <person name="Silar P."/>
            <person name="Natvig D.O."/>
            <person name="Lalanne C."/>
            <person name="Gautier V."/>
            <person name="Ament-Velasquez S.L."/>
            <person name="Kruys A."/>
            <person name="Hutchinson M.I."/>
            <person name="Powell A.J."/>
            <person name="Barry K."/>
            <person name="Miller A.N."/>
            <person name="Grigoriev I.V."/>
            <person name="Debuchy R."/>
            <person name="Gladieux P."/>
            <person name="Hiltunen Thoren M."/>
            <person name="Johannesson H."/>
        </authorList>
    </citation>
    <scope>NUCLEOTIDE SEQUENCE</scope>
    <source>
        <strain evidence="8">PSN293</strain>
    </source>
</reference>
<proteinExistence type="inferred from homology"/>
<keyword evidence="9" id="KW-1185">Reference proteome</keyword>
<dbReference type="AlphaFoldDB" id="A0AAN6XXC3"/>
<dbReference type="GO" id="GO:0005506">
    <property type="term" value="F:iron ion binding"/>
    <property type="evidence" value="ECO:0007669"/>
    <property type="project" value="InterPro"/>
</dbReference>
<keyword evidence="5 7" id="KW-0408">Iron</keyword>
<keyword evidence="4 7" id="KW-0560">Oxidoreductase</keyword>
<gene>
    <name evidence="8" type="ORF">QBC37DRAFT_432175</name>
</gene>
<dbReference type="PRINTS" id="PR01239">
    <property type="entry name" value="EP450IICYP52"/>
</dbReference>
<evidence type="ECO:0000256" key="6">
    <source>
        <dbReference type="ARBA" id="ARBA00023033"/>
    </source>
</evidence>
<dbReference type="PROSITE" id="PS00086">
    <property type="entry name" value="CYTOCHROME_P450"/>
    <property type="match status" value="1"/>
</dbReference>
<dbReference type="GO" id="GO:0016712">
    <property type="term" value="F:oxidoreductase activity, acting on paired donors, with incorporation or reduction of molecular oxygen, reduced flavin or flavoprotein as one donor, and incorporation of one atom of oxygen"/>
    <property type="evidence" value="ECO:0007669"/>
    <property type="project" value="InterPro"/>
</dbReference>
<dbReference type="InterPro" id="IPR002974">
    <property type="entry name" value="Cyt_P450_E_CYP52_ascomycetes"/>
</dbReference>
<dbReference type="Proteomes" id="UP001301769">
    <property type="component" value="Unassembled WGS sequence"/>
</dbReference>
<evidence type="ECO:0000256" key="4">
    <source>
        <dbReference type="ARBA" id="ARBA00023002"/>
    </source>
</evidence>
<evidence type="ECO:0000256" key="7">
    <source>
        <dbReference type="RuleBase" id="RU000461"/>
    </source>
</evidence>
<dbReference type="Pfam" id="PF00067">
    <property type="entry name" value="p450"/>
    <property type="match status" value="1"/>
</dbReference>
<dbReference type="PRINTS" id="PR00385">
    <property type="entry name" value="P450"/>
</dbReference>
<dbReference type="Gene3D" id="1.10.630.10">
    <property type="entry name" value="Cytochrome P450"/>
    <property type="match status" value="1"/>
</dbReference>
<dbReference type="InterPro" id="IPR001128">
    <property type="entry name" value="Cyt_P450"/>
</dbReference>
<evidence type="ECO:0000256" key="3">
    <source>
        <dbReference type="ARBA" id="ARBA00022723"/>
    </source>
</evidence>
<dbReference type="SUPFAM" id="SSF48264">
    <property type="entry name" value="Cytochrome P450"/>
    <property type="match status" value="1"/>
</dbReference>
<comment type="caution">
    <text evidence="8">The sequence shown here is derived from an EMBL/GenBank/DDBJ whole genome shotgun (WGS) entry which is preliminary data.</text>
</comment>
<dbReference type="InterPro" id="IPR017972">
    <property type="entry name" value="Cyt_P450_CS"/>
</dbReference>
<comment type="similarity">
    <text evidence="2 7">Belongs to the cytochrome P450 family.</text>
</comment>
<organism evidence="8 9">
    <name type="scientific">Rhypophila decipiens</name>
    <dbReference type="NCBI Taxonomy" id="261697"/>
    <lineage>
        <taxon>Eukaryota</taxon>
        <taxon>Fungi</taxon>
        <taxon>Dikarya</taxon>
        <taxon>Ascomycota</taxon>
        <taxon>Pezizomycotina</taxon>
        <taxon>Sordariomycetes</taxon>
        <taxon>Sordariomycetidae</taxon>
        <taxon>Sordariales</taxon>
        <taxon>Naviculisporaceae</taxon>
        <taxon>Rhypophila</taxon>
    </lineage>
</organism>
<evidence type="ECO:0000256" key="2">
    <source>
        <dbReference type="ARBA" id="ARBA00010617"/>
    </source>
</evidence>
<accession>A0AAN6XXC3</accession>
<evidence type="ECO:0000256" key="1">
    <source>
        <dbReference type="ARBA" id="ARBA00001971"/>
    </source>
</evidence>
<dbReference type="EMBL" id="MU858249">
    <property type="protein sequence ID" value="KAK4208316.1"/>
    <property type="molecule type" value="Genomic_DNA"/>
</dbReference>
<dbReference type="PANTHER" id="PTHR24287:SF18">
    <property type="entry name" value="CYTOCHROME P450 MONOOXYGENASE APDE-RELATED"/>
    <property type="match status" value="1"/>
</dbReference>
<keyword evidence="3 7" id="KW-0479">Metal-binding</keyword>
<protein>
    <submittedName>
        <fullName evidence="8">Cytochrome P450</fullName>
    </submittedName>
</protein>
<evidence type="ECO:0000256" key="5">
    <source>
        <dbReference type="ARBA" id="ARBA00023004"/>
    </source>
</evidence>
<keyword evidence="7" id="KW-0349">Heme</keyword>
<dbReference type="PANTHER" id="PTHR24287">
    <property type="entry name" value="P450, PUTATIVE (EUROFUNG)-RELATED"/>
    <property type="match status" value="1"/>
</dbReference>
<dbReference type="GO" id="GO:0020037">
    <property type="term" value="F:heme binding"/>
    <property type="evidence" value="ECO:0007669"/>
    <property type="project" value="InterPro"/>
</dbReference>
<comment type="cofactor">
    <cofactor evidence="1">
        <name>heme</name>
        <dbReference type="ChEBI" id="CHEBI:30413"/>
    </cofactor>
</comment>
<evidence type="ECO:0000313" key="8">
    <source>
        <dbReference type="EMBL" id="KAK4208316.1"/>
    </source>
</evidence>
<keyword evidence="6 7" id="KW-0503">Monooxygenase</keyword>
<sequence>MGSTSSHPLNTSLALSWPTSPRAVLFALLATLAAYWLAARSYRRYHQNLIEQEFVQKHGCQPLKPWKARWPLGLDVLISALKFAREKKILQFFLEVVDQNGTTFEQNLLGGRAVNTVDPENIKAILSTNFEDYTLGLRTLHFRPVLGSGIFTQDGAAWEHSRALLQPQFRYNRTQNFEQIKICAQRLIEDIPRDGTHIDLQPLCFRLTFDTTMFLLFGDTAVSASDWGQVAEKESEFAQAFNTAQDYLATRGRFGPFYWLINNREFREACNTCHRFVDEAVSKALKASASKAKFKDTDDERVGYVFVDALVQQTKDLQVIRDQCLNVLLAGRDTTGCCLQWTFRLLARHQRVLDHLRAEIEEIVGLGESAPAPTRDHLKKMKYLELVVKEVLRLYPSVPVNSREAARYTTLPTGGGPDGKAPVLVRPGEGVGYCVYALHRRKDIYGEDAHEFRPERWEDEAMQNIGWAYRPFNGGPRLCLGKEFAELEVYYTVARVVQVFPRIEVPTSEPHVAVGDETQNLTLVVSSAEGCVVSLRELD</sequence>
<name>A0AAN6XXC3_9PEZI</name>
<evidence type="ECO:0000313" key="9">
    <source>
        <dbReference type="Proteomes" id="UP001301769"/>
    </source>
</evidence>
<dbReference type="InterPro" id="IPR036396">
    <property type="entry name" value="Cyt_P450_sf"/>
</dbReference>
<reference evidence="8" key="2">
    <citation type="submission" date="2023-05" db="EMBL/GenBank/DDBJ databases">
        <authorList>
            <consortium name="Lawrence Berkeley National Laboratory"/>
            <person name="Steindorff A."/>
            <person name="Hensen N."/>
            <person name="Bonometti L."/>
            <person name="Westerberg I."/>
            <person name="Brannstrom I.O."/>
            <person name="Guillou S."/>
            <person name="Cros-Aarteil S."/>
            <person name="Calhoun S."/>
            <person name="Haridas S."/>
            <person name="Kuo A."/>
            <person name="Mondo S."/>
            <person name="Pangilinan J."/>
            <person name="Riley R."/>
            <person name="Labutti K."/>
            <person name="Andreopoulos B."/>
            <person name="Lipzen A."/>
            <person name="Chen C."/>
            <person name="Yanf M."/>
            <person name="Daum C."/>
            <person name="Ng V."/>
            <person name="Clum A."/>
            <person name="Ohm R."/>
            <person name="Martin F."/>
            <person name="Silar P."/>
            <person name="Natvig D."/>
            <person name="Lalanne C."/>
            <person name="Gautier V."/>
            <person name="Ament-Velasquez S.L."/>
            <person name="Kruys A."/>
            <person name="Hutchinson M.I."/>
            <person name="Powell A.J."/>
            <person name="Barry K."/>
            <person name="Miller A.N."/>
            <person name="Grigoriev I.V."/>
            <person name="Debuchy R."/>
            <person name="Gladieux P."/>
            <person name="Thoren M.H."/>
            <person name="Johannesson H."/>
        </authorList>
    </citation>
    <scope>NUCLEOTIDE SEQUENCE</scope>
    <source>
        <strain evidence="8">PSN293</strain>
    </source>
</reference>
<dbReference type="CDD" id="cd11063">
    <property type="entry name" value="CYP52"/>
    <property type="match status" value="1"/>
</dbReference>